<comment type="caution">
    <text evidence="2">The sequence shown here is derived from an EMBL/GenBank/DDBJ whole genome shotgun (WGS) entry which is preliminary data.</text>
</comment>
<evidence type="ECO:0000256" key="1">
    <source>
        <dbReference type="SAM" id="Phobius"/>
    </source>
</evidence>
<dbReference type="EMBL" id="LXIE01000012">
    <property type="protein sequence ID" value="OAD91627.1"/>
    <property type="molecule type" value="Genomic_DNA"/>
</dbReference>
<reference evidence="2 3" key="1">
    <citation type="submission" date="2016-05" db="EMBL/GenBank/DDBJ databases">
        <title>Genome sequencing of Vitellibacter soesokkakensis RSSK-12.</title>
        <authorList>
            <person name="Thevarajoo S."/>
            <person name="Selvaratnam C."/>
            <person name="Goh K.M."/>
            <person name="Chan K.-G."/>
            <person name="Chong C.S."/>
        </authorList>
    </citation>
    <scope>NUCLEOTIDE SEQUENCE [LARGE SCALE GENOMIC DNA]</scope>
    <source>
        <strain evidence="2 3">RSSK-12</strain>
    </source>
</reference>
<keyword evidence="3" id="KW-1185">Reference proteome</keyword>
<feature type="transmembrane region" description="Helical" evidence="1">
    <location>
        <begin position="168"/>
        <end position="188"/>
    </location>
</feature>
<keyword evidence="1" id="KW-0472">Membrane</keyword>
<organism evidence="2 3">
    <name type="scientific">Aequorivita soesokkakensis</name>
    <dbReference type="NCBI Taxonomy" id="1385699"/>
    <lineage>
        <taxon>Bacteria</taxon>
        <taxon>Pseudomonadati</taxon>
        <taxon>Bacteroidota</taxon>
        <taxon>Flavobacteriia</taxon>
        <taxon>Flavobacteriales</taxon>
        <taxon>Flavobacteriaceae</taxon>
        <taxon>Aequorivita</taxon>
    </lineage>
</organism>
<dbReference type="AlphaFoldDB" id="A0A1A9LEW3"/>
<name>A0A1A9LEW3_9FLAO</name>
<keyword evidence="1" id="KW-0812">Transmembrane</keyword>
<gene>
    <name evidence="2" type="ORF">A7A78_03195</name>
</gene>
<feature type="transmembrane region" description="Helical" evidence="1">
    <location>
        <begin position="129"/>
        <end position="147"/>
    </location>
</feature>
<protein>
    <submittedName>
        <fullName evidence="2">Uncharacterized protein</fullName>
    </submittedName>
</protein>
<keyword evidence="1" id="KW-1133">Transmembrane helix</keyword>
<accession>A0A1A9LEW3</accession>
<proteinExistence type="predicted"/>
<sequence length="193" mass="21761">MKPKQQYLKGKSVFIVSLLVIAVTVLTVYFTGVNYNRSLTVNLYASLAIIGTALFLFMSYGLYKGVDVVDDFPNFRGFRSGDFYSGHVPFDADIPSSDIGDGWEGIVVSIFMWIAMTILLFVLLIILEVVFWVSLFVILMMLYWLFFRALKLVFSKSKDTQGDIGISALYAFGYTALYVGWIFGIVYLSEVFG</sequence>
<feature type="transmembrane region" description="Helical" evidence="1">
    <location>
        <begin position="12"/>
        <end position="31"/>
    </location>
</feature>
<evidence type="ECO:0000313" key="2">
    <source>
        <dbReference type="EMBL" id="OAD91627.1"/>
    </source>
</evidence>
<evidence type="ECO:0000313" key="3">
    <source>
        <dbReference type="Proteomes" id="UP000077552"/>
    </source>
</evidence>
<dbReference type="STRING" id="1385699.A7A78_03195"/>
<dbReference type="Proteomes" id="UP000077552">
    <property type="component" value="Unassembled WGS sequence"/>
</dbReference>
<feature type="transmembrane region" description="Helical" evidence="1">
    <location>
        <begin position="43"/>
        <end position="63"/>
    </location>
</feature>
<dbReference type="OrthoDB" id="894188at2"/>
<feature type="transmembrane region" description="Helical" evidence="1">
    <location>
        <begin position="105"/>
        <end position="123"/>
    </location>
</feature>